<dbReference type="InterPro" id="IPR044800">
    <property type="entry name" value="LEC2-like"/>
</dbReference>
<evidence type="ECO:0000313" key="8">
    <source>
        <dbReference type="Proteomes" id="UP001632038"/>
    </source>
</evidence>
<keyword evidence="5" id="KW-0539">Nucleus</keyword>
<evidence type="ECO:0000256" key="4">
    <source>
        <dbReference type="ARBA" id="ARBA00023163"/>
    </source>
</evidence>
<organism evidence="7 8">
    <name type="scientific">Castilleja foliolosa</name>
    <dbReference type="NCBI Taxonomy" id="1961234"/>
    <lineage>
        <taxon>Eukaryota</taxon>
        <taxon>Viridiplantae</taxon>
        <taxon>Streptophyta</taxon>
        <taxon>Embryophyta</taxon>
        <taxon>Tracheophyta</taxon>
        <taxon>Spermatophyta</taxon>
        <taxon>Magnoliopsida</taxon>
        <taxon>eudicotyledons</taxon>
        <taxon>Gunneridae</taxon>
        <taxon>Pentapetalae</taxon>
        <taxon>asterids</taxon>
        <taxon>lamiids</taxon>
        <taxon>Lamiales</taxon>
        <taxon>Orobanchaceae</taxon>
        <taxon>Pedicularideae</taxon>
        <taxon>Castillejinae</taxon>
        <taxon>Castilleja</taxon>
    </lineage>
</organism>
<comment type="subcellular location">
    <subcellularLocation>
        <location evidence="1">Nucleus</location>
    </subcellularLocation>
</comment>
<evidence type="ECO:0000256" key="1">
    <source>
        <dbReference type="ARBA" id="ARBA00004123"/>
    </source>
</evidence>
<sequence>MSESRDVPGSSKKNAAEENPSEKWPGPMNKLFTCKAYCFSRILTPADVKPTNPELCIDACQGLFLFDSPETKFFAVYDENQTKSYNMLFSHYVTWQFIRYSITGDWKTFVTDHNLKAGDEISFYRFVEENDCNGYFYVLKFDKNPSGCKDGEIVSDDETLRKKKILPGPGSSPMPIESCCLWKIITPREVIEEKLYFDTQWTAGLTGSPDIVDFDLGTNPKDLFVFDKDDRQYTMKLSQCDSGGLEMGYVLNTGWATFLRIHGLKKGDRILLYKFNQKSVFEDDCYYSLRSETSDGLAAEDPVVANERLSVYMKDKEDHIKRMLEMRELLERRQPVPLDG</sequence>
<dbReference type="EMBL" id="JAVIJP010000007">
    <property type="protein sequence ID" value="KAL3650069.1"/>
    <property type="molecule type" value="Genomic_DNA"/>
</dbReference>
<dbReference type="Gene3D" id="2.40.330.10">
    <property type="entry name" value="DNA-binding pseudobarrel domain"/>
    <property type="match status" value="2"/>
</dbReference>
<dbReference type="InterPro" id="IPR015300">
    <property type="entry name" value="DNA-bd_pseudobarrel_sf"/>
</dbReference>
<dbReference type="PANTHER" id="PTHR31140">
    <property type="entry name" value="B3 DOMAIN-CONTAINING TRANSCRIPTION FACTOR ABI3"/>
    <property type="match status" value="1"/>
</dbReference>
<keyword evidence="2" id="KW-0805">Transcription regulation</keyword>
<accession>A0ABD3E7E6</accession>
<evidence type="ECO:0000256" key="3">
    <source>
        <dbReference type="ARBA" id="ARBA00023125"/>
    </source>
</evidence>
<evidence type="ECO:0000256" key="5">
    <source>
        <dbReference type="ARBA" id="ARBA00023242"/>
    </source>
</evidence>
<dbReference type="PANTHER" id="PTHR31140:SF139">
    <property type="entry name" value="B3 DOMAIN-CONTAINING PROTEIN OS02G0455900-RELATED"/>
    <property type="match status" value="1"/>
</dbReference>
<dbReference type="Proteomes" id="UP001632038">
    <property type="component" value="Unassembled WGS sequence"/>
</dbReference>
<dbReference type="AlphaFoldDB" id="A0ABD3E7E6"/>
<dbReference type="GO" id="GO:0003677">
    <property type="term" value="F:DNA binding"/>
    <property type="evidence" value="ECO:0007669"/>
    <property type="project" value="UniProtKB-KW"/>
</dbReference>
<protein>
    <recommendedName>
        <fullName evidence="9">TF-B3 domain-containing protein</fullName>
    </recommendedName>
</protein>
<gene>
    <name evidence="7" type="ORF">CASFOL_006472</name>
</gene>
<keyword evidence="3" id="KW-0238">DNA-binding</keyword>
<dbReference type="CDD" id="cd10017">
    <property type="entry name" value="B3_DNA"/>
    <property type="match status" value="2"/>
</dbReference>
<keyword evidence="4" id="KW-0804">Transcription</keyword>
<dbReference type="InterPro" id="IPR003340">
    <property type="entry name" value="B3_DNA-bd"/>
</dbReference>
<evidence type="ECO:0000256" key="2">
    <source>
        <dbReference type="ARBA" id="ARBA00023015"/>
    </source>
</evidence>
<feature type="region of interest" description="Disordered" evidence="6">
    <location>
        <begin position="1"/>
        <end position="24"/>
    </location>
</feature>
<comment type="caution">
    <text evidence="7">The sequence shown here is derived from an EMBL/GenBank/DDBJ whole genome shotgun (WGS) entry which is preliminary data.</text>
</comment>
<evidence type="ECO:0000313" key="7">
    <source>
        <dbReference type="EMBL" id="KAL3650069.1"/>
    </source>
</evidence>
<dbReference type="SUPFAM" id="SSF101936">
    <property type="entry name" value="DNA-binding pseudobarrel domain"/>
    <property type="match status" value="2"/>
</dbReference>
<evidence type="ECO:0008006" key="9">
    <source>
        <dbReference type="Google" id="ProtNLM"/>
    </source>
</evidence>
<name>A0ABD3E7E6_9LAMI</name>
<reference evidence="8" key="1">
    <citation type="journal article" date="2024" name="IScience">
        <title>Strigolactones Initiate the Formation of Haustorium-like Structures in Castilleja.</title>
        <authorList>
            <person name="Buerger M."/>
            <person name="Peterson D."/>
            <person name="Chory J."/>
        </authorList>
    </citation>
    <scope>NUCLEOTIDE SEQUENCE [LARGE SCALE GENOMIC DNA]</scope>
</reference>
<dbReference type="GO" id="GO:0005634">
    <property type="term" value="C:nucleus"/>
    <property type="evidence" value="ECO:0007669"/>
    <property type="project" value="UniProtKB-SubCell"/>
</dbReference>
<proteinExistence type="predicted"/>
<keyword evidence="8" id="KW-1185">Reference proteome</keyword>
<evidence type="ECO:0000256" key="6">
    <source>
        <dbReference type="SAM" id="MobiDB-lite"/>
    </source>
</evidence>